<feature type="compositionally biased region" description="Gly residues" evidence="10">
    <location>
        <begin position="313"/>
        <end position="323"/>
    </location>
</feature>
<dbReference type="GO" id="GO:0008061">
    <property type="term" value="F:chitin binding"/>
    <property type="evidence" value="ECO:0007669"/>
    <property type="project" value="InterPro"/>
</dbReference>
<dbReference type="GO" id="GO:0005576">
    <property type="term" value="C:extracellular region"/>
    <property type="evidence" value="ECO:0007669"/>
    <property type="project" value="TreeGrafter"/>
</dbReference>
<evidence type="ECO:0000256" key="8">
    <source>
        <dbReference type="RuleBase" id="RU000489"/>
    </source>
</evidence>
<keyword evidence="5" id="KW-0119">Carbohydrate metabolism</keyword>
<dbReference type="Gene3D" id="3.20.20.80">
    <property type="entry name" value="Glycosidases"/>
    <property type="match status" value="1"/>
</dbReference>
<dbReference type="CDD" id="cd02877">
    <property type="entry name" value="GH18_hevamine_XipI_class_III"/>
    <property type="match status" value="1"/>
</dbReference>
<dbReference type="EMBL" id="PJQM01004039">
    <property type="protein sequence ID" value="RCH85980.1"/>
    <property type="molecule type" value="Genomic_DNA"/>
</dbReference>
<evidence type="ECO:0000256" key="2">
    <source>
        <dbReference type="ARBA" id="ARBA00012729"/>
    </source>
</evidence>
<evidence type="ECO:0000313" key="14">
    <source>
        <dbReference type="Proteomes" id="UP000253551"/>
    </source>
</evidence>
<accession>A0A367J7T9</accession>
<dbReference type="GO" id="GO:0000272">
    <property type="term" value="P:polysaccharide catabolic process"/>
    <property type="evidence" value="ECO:0007669"/>
    <property type="project" value="UniProtKB-KW"/>
</dbReference>
<dbReference type="GO" id="GO:0006032">
    <property type="term" value="P:chitin catabolic process"/>
    <property type="evidence" value="ECO:0007669"/>
    <property type="project" value="UniProtKB-KW"/>
</dbReference>
<dbReference type="PANTHER" id="PTHR45708:SF49">
    <property type="entry name" value="ENDOCHITINASE"/>
    <property type="match status" value="1"/>
</dbReference>
<feature type="compositionally biased region" description="Low complexity" evidence="10">
    <location>
        <begin position="328"/>
        <end position="344"/>
    </location>
</feature>
<dbReference type="Pfam" id="PF03427">
    <property type="entry name" value="CBM_19"/>
    <property type="match status" value="1"/>
</dbReference>
<evidence type="ECO:0000256" key="11">
    <source>
        <dbReference type="SAM" id="SignalP"/>
    </source>
</evidence>
<gene>
    <name evidence="13" type="primary">CHT1_4</name>
    <name evidence="13" type="ORF">CU098_005692</name>
</gene>
<evidence type="ECO:0000256" key="9">
    <source>
        <dbReference type="RuleBase" id="RU004453"/>
    </source>
</evidence>
<keyword evidence="3 8" id="KW-0378">Hydrolase</keyword>
<keyword evidence="6 8" id="KW-0326">Glycosidase</keyword>
<dbReference type="PROSITE" id="PS51257">
    <property type="entry name" value="PROKAR_LIPOPROTEIN"/>
    <property type="match status" value="1"/>
</dbReference>
<feature type="chain" id="PRO_5017074247" description="chitinase" evidence="11">
    <location>
        <begin position="22"/>
        <end position="540"/>
    </location>
</feature>
<dbReference type="InterPro" id="IPR045321">
    <property type="entry name" value="Cts1-like"/>
</dbReference>
<evidence type="ECO:0000313" key="13">
    <source>
        <dbReference type="EMBL" id="RCH85980.1"/>
    </source>
</evidence>
<keyword evidence="4" id="KW-0146">Chitin degradation</keyword>
<proteinExistence type="inferred from homology"/>
<dbReference type="PROSITE" id="PS51910">
    <property type="entry name" value="GH18_2"/>
    <property type="match status" value="1"/>
</dbReference>
<keyword evidence="7" id="KW-0624">Polysaccharide degradation</keyword>
<protein>
    <recommendedName>
        <fullName evidence="2">chitinase</fullName>
        <ecNumber evidence="2">3.2.1.14</ecNumber>
    </recommendedName>
</protein>
<dbReference type="GO" id="GO:0008843">
    <property type="term" value="F:endochitinase activity"/>
    <property type="evidence" value="ECO:0007669"/>
    <property type="project" value="UniProtKB-EC"/>
</dbReference>
<keyword evidence="14" id="KW-1185">Reference proteome</keyword>
<dbReference type="Pfam" id="PF00704">
    <property type="entry name" value="Glyco_hydro_18"/>
    <property type="match status" value="1"/>
</dbReference>
<dbReference type="InterPro" id="IPR050542">
    <property type="entry name" value="Glycosyl_Hydrlase18_Chitinase"/>
</dbReference>
<feature type="region of interest" description="Disordered" evidence="10">
    <location>
        <begin position="313"/>
        <end position="344"/>
    </location>
</feature>
<dbReference type="InterPro" id="IPR001223">
    <property type="entry name" value="Glyco_hydro18_cat"/>
</dbReference>
<evidence type="ECO:0000256" key="3">
    <source>
        <dbReference type="ARBA" id="ARBA00022801"/>
    </source>
</evidence>
<evidence type="ECO:0000256" key="1">
    <source>
        <dbReference type="ARBA" id="ARBA00000822"/>
    </source>
</evidence>
<sequence length="540" mass="55712">MLFKPVGIAAAFIGSLSCVQAGYSSGGPNVFYYWGQNSAGGGSTQASLATYCNSGQADALILSFLNIFNVGGDPGLNLAGACETTFSGTNLLNCPDIGKDIESCQSKGVKIILSLGGAAGSYGFNSDSQAQTFASTLWNLFGGGSATNRPFGDAQIDGVDLDIEGGGSTGYATLVTSLRSKFGSSFLIGAAPQCPFPDVILGSVIDAVSFDYVNVQFYNNYCSAAGGSFNFDTWANWAQSTSPNKNVKVMFTIPGSTTAAGTGYAPISTIQSIVPQLASRYPGTFGGVSVWDASQAWNNGNFASTLYSTVKSGGNGNGGGGDNQPGQTTTRLPTTTSATKTATSVGLPTATSSCASSGQSCSNNGQFVCTSGGGYAVCDHSKWTVGSCPSGTTCIPTAEGNSVYCGYANGSNACSAVSSIQRLHITFNSKNSVIPKPYKASQVYAQLTVADATTKEFEVVLNARRTNPTPFKKSITVEFNTPSNIKFTDVSSGTIRQVGNSVRIQAQNAYNTSMTFVLTLKGSVQSGVFVAPNPASVRFK</sequence>
<evidence type="ECO:0000256" key="7">
    <source>
        <dbReference type="ARBA" id="ARBA00023326"/>
    </source>
</evidence>
<dbReference type="InterPro" id="IPR017853">
    <property type="entry name" value="GH"/>
</dbReference>
<dbReference type="OrthoDB" id="6020543at2759"/>
<name>A0A367J7T9_RHIST</name>
<evidence type="ECO:0000259" key="12">
    <source>
        <dbReference type="PROSITE" id="PS51910"/>
    </source>
</evidence>
<comment type="caution">
    <text evidence="13">The sequence shown here is derived from an EMBL/GenBank/DDBJ whole genome shotgun (WGS) entry which is preliminary data.</text>
</comment>
<dbReference type="STRING" id="4846.A0A367J7T9"/>
<dbReference type="PANTHER" id="PTHR45708">
    <property type="entry name" value="ENDOCHITINASE"/>
    <property type="match status" value="1"/>
</dbReference>
<dbReference type="InterPro" id="IPR005089">
    <property type="entry name" value="CBM19"/>
</dbReference>
<reference evidence="13 14" key="1">
    <citation type="journal article" date="2018" name="G3 (Bethesda)">
        <title>Phylogenetic and Phylogenomic Definition of Rhizopus Species.</title>
        <authorList>
            <person name="Gryganskyi A.P."/>
            <person name="Golan J."/>
            <person name="Dolatabadi S."/>
            <person name="Mondo S."/>
            <person name="Robb S."/>
            <person name="Idnurm A."/>
            <person name="Muszewska A."/>
            <person name="Steczkiewicz K."/>
            <person name="Masonjones S."/>
            <person name="Liao H.L."/>
            <person name="Gajdeczka M.T."/>
            <person name="Anike F."/>
            <person name="Vuek A."/>
            <person name="Anishchenko I.M."/>
            <person name="Voigt K."/>
            <person name="de Hoog G.S."/>
            <person name="Smith M.E."/>
            <person name="Heitman J."/>
            <person name="Vilgalys R."/>
            <person name="Stajich J.E."/>
        </authorList>
    </citation>
    <scope>NUCLEOTIDE SEQUENCE [LARGE SCALE GENOMIC DNA]</scope>
    <source>
        <strain evidence="13 14">LSU 92-RS-03</strain>
    </source>
</reference>
<feature type="domain" description="GH18" evidence="12">
    <location>
        <begin position="28"/>
        <end position="313"/>
    </location>
</feature>
<feature type="signal peptide" evidence="11">
    <location>
        <begin position="1"/>
        <end position="21"/>
    </location>
</feature>
<dbReference type="PROSITE" id="PS01095">
    <property type="entry name" value="GH18_1"/>
    <property type="match status" value="1"/>
</dbReference>
<comment type="catalytic activity">
    <reaction evidence="1">
        <text>Random endo-hydrolysis of N-acetyl-beta-D-glucosaminide (1-&gt;4)-beta-linkages in chitin and chitodextrins.</text>
        <dbReference type="EC" id="3.2.1.14"/>
    </reaction>
</comment>
<evidence type="ECO:0000256" key="6">
    <source>
        <dbReference type="ARBA" id="ARBA00023295"/>
    </source>
</evidence>
<dbReference type="AlphaFoldDB" id="A0A367J7T9"/>
<dbReference type="EC" id="3.2.1.14" evidence="2"/>
<evidence type="ECO:0000256" key="5">
    <source>
        <dbReference type="ARBA" id="ARBA00023277"/>
    </source>
</evidence>
<dbReference type="SUPFAM" id="SSF51445">
    <property type="entry name" value="(Trans)glycosidases"/>
    <property type="match status" value="1"/>
</dbReference>
<evidence type="ECO:0000256" key="4">
    <source>
        <dbReference type="ARBA" id="ARBA00023024"/>
    </source>
</evidence>
<comment type="similarity">
    <text evidence="9">Belongs to the glycosyl hydrolase 18 family.</text>
</comment>
<organism evidence="13 14">
    <name type="scientific">Rhizopus stolonifer</name>
    <name type="common">Rhizopus nigricans</name>
    <dbReference type="NCBI Taxonomy" id="4846"/>
    <lineage>
        <taxon>Eukaryota</taxon>
        <taxon>Fungi</taxon>
        <taxon>Fungi incertae sedis</taxon>
        <taxon>Mucoromycota</taxon>
        <taxon>Mucoromycotina</taxon>
        <taxon>Mucoromycetes</taxon>
        <taxon>Mucorales</taxon>
        <taxon>Mucorineae</taxon>
        <taxon>Rhizopodaceae</taxon>
        <taxon>Rhizopus</taxon>
    </lineage>
</organism>
<dbReference type="InterPro" id="IPR001579">
    <property type="entry name" value="Glyco_hydro_18_chit_AS"/>
</dbReference>
<keyword evidence="11" id="KW-0732">Signal</keyword>
<evidence type="ECO:0000256" key="10">
    <source>
        <dbReference type="SAM" id="MobiDB-lite"/>
    </source>
</evidence>
<dbReference type="Proteomes" id="UP000253551">
    <property type="component" value="Unassembled WGS sequence"/>
</dbReference>